<feature type="compositionally biased region" description="Low complexity" evidence="1">
    <location>
        <begin position="402"/>
        <end position="411"/>
    </location>
</feature>
<feature type="compositionally biased region" description="Polar residues" evidence="1">
    <location>
        <begin position="387"/>
        <end position="401"/>
    </location>
</feature>
<feature type="compositionally biased region" description="Basic and acidic residues" evidence="1">
    <location>
        <begin position="22"/>
        <end position="38"/>
    </location>
</feature>
<feature type="region of interest" description="Disordered" evidence="1">
    <location>
        <begin position="346"/>
        <end position="489"/>
    </location>
</feature>
<keyword evidence="3" id="KW-1185">Reference proteome</keyword>
<sequence length="652" mass="70892">MVSTRSKVAGTTAHPPAPTLTKEAKAAAKAAKSAERARAKAAKAAAKAAKAAAKAVAKAAGKSSKSSKRSKKSKSSKKTSKASKKSKRAKAPEPESNDEESQSEHEVEAGHKRRRTSESEGEDLYVQIKHKRIANNKAVSSSESISVDIKDWEYSEELPAPKGLKTKIETALPQIYIGGGAPQPRWLVAQSKTMPLPPSNVGYKRKLSASSSSTDYGRLVWYLDEGDYQSWGGLEYPQVFELAWRCLDFALQDDEFRDEIHDTLINGPLSKHASLNEGWEPAIPPQPLSRYFGLSDDVYLWDAAGKPESSGYYYPDHERPTLAVRPSRAAVGPHQHILTTKLLDQISTGPEAEPKAPAPSRALGRSKAATASNVGSIVSDETENDQSEGASAPETQAPSPVSSESASSAESSESESQSDSENVPISPSECSHDGLFSADQIEHHYSAKGTTFKQENLGGKRKASESVEGEGDREKRGRLESSDHQEFGTALEFPLEERGEVEMAEAAPRMAEEAPRMAEEAPRMAEEEVMGEAMEEEVNSSDRPMDEVLNLRDEVFETAKEMCLDEQARLTIFPNPVAIRGLRMWAGEDLTAGNGPDLTVLPAWAGNHRPFQPWNEPPAGAAAVRAPPRRNTKPPPKRPEQKPLSDTKFSSF</sequence>
<feature type="compositionally biased region" description="Basic residues" evidence="1">
    <location>
        <begin position="627"/>
        <end position="636"/>
    </location>
</feature>
<proteinExistence type="predicted"/>
<name>A0A9W9QUH3_PENBR</name>
<accession>A0A9W9QUH3</accession>
<protein>
    <submittedName>
        <fullName evidence="2">Uncharacterized protein</fullName>
    </submittedName>
</protein>
<dbReference type="AlphaFoldDB" id="A0A9W9QUH3"/>
<feature type="compositionally biased region" description="Low complexity" evidence="1">
    <location>
        <begin position="42"/>
        <end position="64"/>
    </location>
</feature>
<evidence type="ECO:0000313" key="3">
    <source>
        <dbReference type="Proteomes" id="UP001148299"/>
    </source>
</evidence>
<organism evidence="2 3">
    <name type="scientific">Penicillium brevicompactum</name>
    <dbReference type="NCBI Taxonomy" id="5074"/>
    <lineage>
        <taxon>Eukaryota</taxon>
        <taxon>Fungi</taxon>
        <taxon>Dikarya</taxon>
        <taxon>Ascomycota</taxon>
        <taxon>Pezizomycotina</taxon>
        <taxon>Eurotiomycetes</taxon>
        <taxon>Eurotiomycetidae</taxon>
        <taxon>Eurotiales</taxon>
        <taxon>Aspergillaceae</taxon>
        <taxon>Penicillium</taxon>
    </lineage>
</organism>
<dbReference type="Proteomes" id="UP001148299">
    <property type="component" value="Unassembled WGS sequence"/>
</dbReference>
<gene>
    <name evidence="2" type="ORF">N7541_010397</name>
</gene>
<feature type="region of interest" description="Disordered" evidence="1">
    <location>
        <begin position="607"/>
        <end position="652"/>
    </location>
</feature>
<feature type="region of interest" description="Disordered" evidence="1">
    <location>
        <begin position="1"/>
        <end position="123"/>
    </location>
</feature>
<comment type="caution">
    <text evidence="2">The sequence shown here is derived from an EMBL/GenBank/DDBJ whole genome shotgun (WGS) entry which is preliminary data.</text>
</comment>
<reference evidence="2" key="1">
    <citation type="submission" date="2022-12" db="EMBL/GenBank/DDBJ databases">
        <authorList>
            <person name="Petersen C."/>
        </authorList>
    </citation>
    <scope>NUCLEOTIDE SEQUENCE</scope>
    <source>
        <strain evidence="2">IBT 35675</strain>
    </source>
</reference>
<evidence type="ECO:0000313" key="2">
    <source>
        <dbReference type="EMBL" id="KAJ5341273.1"/>
    </source>
</evidence>
<feature type="compositionally biased region" description="Low complexity" evidence="1">
    <location>
        <begin position="617"/>
        <end position="626"/>
    </location>
</feature>
<evidence type="ECO:0000256" key="1">
    <source>
        <dbReference type="SAM" id="MobiDB-lite"/>
    </source>
</evidence>
<dbReference type="EMBL" id="JAPZBR010000008">
    <property type="protein sequence ID" value="KAJ5341273.1"/>
    <property type="molecule type" value="Genomic_DNA"/>
</dbReference>
<reference evidence="2" key="2">
    <citation type="journal article" date="2023" name="IMA Fungus">
        <title>Comparative genomic study of the Penicillium genus elucidates a diverse pangenome and 15 lateral gene transfer events.</title>
        <authorList>
            <person name="Petersen C."/>
            <person name="Sorensen T."/>
            <person name="Nielsen M.R."/>
            <person name="Sondergaard T.E."/>
            <person name="Sorensen J.L."/>
            <person name="Fitzpatrick D.A."/>
            <person name="Frisvad J.C."/>
            <person name="Nielsen K.L."/>
        </authorList>
    </citation>
    <scope>NUCLEOTIDE SEQUENCE</scope>
    <source>
        <strain evidence="2">IBT 35675</strain>
    </source>
</reference>
<feature type="compositionally biased region" description="Basic residues" evidence="1">
    <location>
        <begin position="65"/>
        <end position="89"/>
    </location>
</feature>
<feature type="compositionally biased region" description="Basic and acidic residues" evidence="1">
    <location>
        <begin position="462"/>
        <end position="486"/>
    </location>
</feature>